<dbReference type="FunFam" id="3.40.50.300:FF:000425">
    <property type="entry name" value="Probable ABC transporter, ATP-binding subunit"/>
    <property type="match status" value="1"/>
</dbReference>
<dbReference type="InterPro" id="IPR003439">
    <property type="entry name" value="ABC_transporter-like_ATP-bd"/>
</dbReference>
<dbReference type="GO" id="GO:0022857">
    <property type="term" value="F:transmembrane transporter activity"/>
    <property type="evidence" value="ECO:0007669"/>
    <property type="project" value="InterPro"/>
</dbReference>
<evidence type="ECO:0000256" key="3">
    <source>
        <dbReference type="ARBA" id="ARBA00022741"/>
    </source>
</evidence>
<dbReference type="SMART" id="SM00382">
    <property type="entry name" value="AAA"/>
    <property type="match status" value="1"/>
</dbReference>
<sequence length="368" mass="40054">MNIATPRSGAPITVRNVSKHYGSFIALDDITLDVAPGSFCTFLGPSGSGKTTTLNIVSGLVDADQGMVEIAGRDVTRLSAEKRELGFVFQNYALFPHMTIEKNIEYPLKLRKIPSGERRRRVGEALELVRLSNIAGRYPSELSGGQQQRVALARAFVFSPKVLLMDEPLSALDAGLRSHLQREIVRITRELGCTVLYVTHDQEEALAMSDQVVLFNNGRIEQTGTPAELYRAPRSAFSATFVGAGRLLGGRLERQGSDWAIVGERAWVIPVSLNADRPIAGSAAAVFRAETATLRKPDATLPDGCIHLADGRVSEAIFLGGQMRVMIDLGDGHELECRCNSTEAWRTGDLVGLDLHKSDLPVAVPYSR</sequence>
<organism evidence="6 7">
    <name type="scientific">Rhizobium lusitanum</name>
    <dbReference type="NCBI Taxonomy" id="293958"/>
    <lineage>
        <taxon>Bacteria</taxon>
        <taxon>Pseudomonadati</taxon>
        <taxon>Pseudomonadota</taxon>
        <taxon>Alphaproteobacteria</taxon>
        <taxon>Hyphomicrobiales</taxon>
        <taxon>Rhizobiaceae</taxon>
        <taxon>Rhizobium/Agrobacterium group</taxon>
        <taxon>Rhizobium</taxon>
    </lineage>
</organism>
<dbReference type="PANTHER" id="PTHR42781">
    <property type="entry name" value="SPERMIDINE/PUTRESCINE IMPORT ATP-BINDING PROTEIN POTA"/>
    <property type="match status" value="1"/>
</dbReference>
<evidence type="ECO:0000256" key="1">
    <source>
        <dbReference type="ARBA" id="ARBA00005417"/>
    </source>
</evidence>
<keyword evidence="3" id="KW-0547">Nucleotide-binding</keyword>
<proteinExistence type="inferred from homology"/>
<dbReference type="Pfam" id="PF00005">
    <property type="entry name" value="ABC_tran"/>
    <property type="match status" value="1"/>
</dbReference>
<dbReference type="SUPFAM" id="SSF52540">
    <property type="entry name" value="P-loop containing nucleoside triphosphate hydrolases"/>
    <property type="match status" value="1"/>
</dbReference>
<dbReference type="PANTHER" id="PTHR42781:SF4">
    <property type="entry name" value="SPERMIDINE_PUTRESCINE IMPORT ATP-BINDING PROTEIN POTA"/>
    <property type="match status" value="1"/>
</dbReference>
<dbReference type="GO" id="GO:0005524">
    <property type="term" value="F:ATP binding"/>
    <property type="evidence" value="ECO:0007669"/>
    <property type="project" value="UniProtKB-KW"/>
</dbReference>
<comment type="similarity">
    <text evidence="1">Belongs to the ABC transporter superfamily.</text>
</comment>
<dbReference type="PROSITE" id="PS00211">
    <property type="entry name" value="ABC_TRANSPORTER_1"/>
    <property type="match status" value="1"/>
</dbReference>
<dbReference type="GO" id="GO:0015697">
    <property type="term" value="P:quaternary ammonium group transport"/>
    <property type="evidence" value="ECO:0007669"/>
    <property type="project" value="UniProtKB-ARBA"/>
</dbReference>
<dbReference type="AlphaFoldDB" id="A0A6L9UG80"/>
<dbReference type="PROSITE" id="PS50893">
    <property type="entry name" value="ABC_TRANSPORTER_2"/>
    <property type="match status" value="1"/>
</dbReference>
<dbReference type="EMBL" id="WUEY01000020">
    <property type="protein sequence ID" value="NEI73628.1"/>
    <property type="molecule type" value="Genomic_DNA"/>
</dbReference>
<evidence type="ECO:0000256" key="2">
    <source>
        <dbReference type="ARBA" id="ARBA00022448"/>
    </source>
</evidence>
<protein>
    <submittedName>
        <fullName evidence="6">ATP-binding cassette domain-containing protein</fullName>
    </submittedName>
</protein>
<dbReference type="GO" id="GO:0016887">
    <property type="term" value="F:ATP hydrolysis activity"/>
    <property type="evidence" value="ECO:0007669"/>
    <property type="project" value="InterPro"/>
</dbReference>
<name>A0A6L9UG80_9HYPH</name>
<dbReference type="SUPFAM" id="SSF50331">
    <property type="entry name" value="MOP-like"/>
    <property type="match status" value="1"/>
</dbReference>
<keyword evidence="2" id="KW-0813">Transport</keyword>
<accession>A0A6L9UG80</accession>
<evidence type="ECO:0000256" key="4">
    <source>
        <dbReference type="ARBA" id="ARBA00022840"/>
    </source>
</evidence>
<evidence type="ECO:0000313" key="6">
    <source>
        <dbReference type="EMBL" id="NEI73628.1"/>
    </source>
</evidence>
<keyword evidence="4 6" id="KW-0067">ATP-binding</keyword>
<dbReference type="Pfam" id="PF08402">
    <property type="entry name" value="TOBE_2"/>
    <property type="match status" value="1"/>
</dbReference>
<dbReference type="GO" id="GO:0043190">
    <property type="term" value="C:ATP-binding cassette (ABC) transporter complex"/>
    <property type="evidence" value="ECO:0007669"/>
    <property type="project" value="InterPro"/>
</dbReference>
<gene>
    <name evidence="6" type="ORF">GR212_29170</name>
</gene>
<dbReference type="InterPro" id="IPR050093">
    <property type="entry name" value="ABC_SmlMolc_Importer"/>
</dbReference>
<dbReference type="InterPro" id="IPR003593">
    <property type="entry name" value="AAA+_ATPase"/>
</dbReference>
<dbReference type="InterPro" id="IPR013611">
    <property type="entry name" value="Transp-assoc_OB_typ2"/>
</dbReference>
<dbReference type="InterPro" id="IPR017871">
    <property type="entry name" value="ABC_transporter-like_CS"/>
</dbReference>
<dbReference type="Gene3D" id="3.40.50.300">
    <property type="entry name" value="P-loop containing nucleotide triphosphate hydrolases"/>
    <property type="match status" value="1"/>
</dbReference>
<dbReference type="InterPro" id="IPR027417">
    <property type="entry name" value="P-loop_NTPase"/>
</dbReference>
<comment type="caution">
    <text evidence="6">The sequence shown here is derived from an EMBL/GenBank/DDBJ whole genome shotgun (WGS) entry which is preliminary data.</text>
</comment>
<evidence type="ECO:0000313" key="7">
    <source>
        <dbReference type="Proteomes" id="UP000483035"/>
    </source>
</evidence>
<dbReference type="InterPro" id="IPR008995">
    <property type="entry name" value="Mo/tungstate-bd_C_term_dom"/>
</dbReference>
<feature type="domain" description="ABC transporter" evidence="5">
    <location>
        <begin position="12"/>
        <end position="242"/>
    </location>
</feature>
<reference evidence="6 7" key="1">
    <citation type="submission" date="2019-12" db="EMBL/GenBank/DDBJ databases">
        <title>Rhizobium genotypes associated with high levels of biological nitrogen fixation by grain legumes in a temperate-maritime cropping system.</title>
        <authorList>
            <person name="Maluk M."/>
            <person name="Francesc Ferrando Molina F."/>
            <person name="Lopez Del Egido L."/>
            <person name="Lafos M."/>
            <person name="Langarica-Fuentes A."/>
            <person name="Gebre Yohannes G."/>
            <person name="Young M.W."/>
            <person name="Martin P."/>
            <person name="Gantlett R."/>
            <person name="Kenicer G."/>
            <person name="Hawes C."/>
            <person name="Begg G.S."/>
            <person name="Quilliam R.S."/>
            <person name="Squire G.R."/>
            <person name="Poole P.S."/>
            <person name="Young P.W."/>
            <person name="Iannetta P.M."/>
            <person name="James E.K."/>
        </authorList>
    </citation>
    <scope>NUCLEOTIDE SEQUENCE [LARGE SCALE GENOMIC DNA]</scope>
    <source>
        <strain evidence="6 7">JHI1118</strain>
    </source>
</reference>
<evidence type="ECO:0000259" key="5">
    <source>
        <dbReference type="PROSITE" id="PS50893"/>
    </source>
</evidence>
<dbReference type="Proteomes" id="UP000483035">
    <property type="component" value="Unassembled WGS sequence"/>
</dbReference>